<dbReference type="AlphaFoldDB" id="A0A4P9VJM3"/>
<dbReference type="Pfam" id="PF05437">
    <property type="entry name" value="AzlD"/>
    <property type="match status" value="1"/>
</dbReference>
<keyword evidence="1" id="KW-1133">Transmembrane helix</keyword>
<keyword evidence="3" id="KW-1185">Reference proteome</keyword>
<name>A0A4P9VJM3_9GAMM</name>
<protein>
    <submittedName>
        <fullName evidence="2">AzlD domain-containing protein</fullName>
    </submittedName>
</protein>
<evidence type="ECO:0000256" key="1">
    <source>
        <dbReference type="SAM" id="Phobius"/>
    </source>
</evidence>
<gene>
    <name evidence="2" type="ORF">B9G39_08500</name>
</gene>
<keyword evidence="1" id="KW-0812">Transmembrane</keyword>
<keyword evidence="1" id="KW-0472">Membrane</keyword>
<reference evidence="2 3" key="1">
    <citation type="submission" date="2017-04" db="EMBL/GenBank/DDBJ databases">
        <title>Draft genome sequence of Zooshikella ganghwensis VG4 isolated from Red Sea sediments.</title>
        <authorList>
            <person name="Rehman Z."/>
            <person name="Alam I."/>
            <person name="Kamau A."/>
            <person name="Bajic V."/>
            <person name="Leiknes T."/>
        </authorList>
    </citation>
    <scope>NUCLEOTIDE SEQUENCE [LARGE SCALE GENOMIC DNA]</scope>
    <source>
        <strain evidence="2 3">VG4</strain>
    </source>
</reference>
<comment type="caution">
    <text evidence="2">The sequence shown here is derived from an EMBL/GenBank/DDBJ whole genome shotgun (WGS) entry which is preliminary data.</text>
</comment>
<dbReference type="RefSeq" id="WP_094786801.1">
    <property type="nucleotide sequence ID" value="NZ_NDXW01000001.1"/>
</dbReference>
<feature type="transmembrane region" description="Helical" evidence="1">
    <location>
        <begin position="37"/>
        <end position="55"/>
    </location>
</feature>
<feature type="transmembrane region" description="Helical" evidence="1">
    <location>
        <begin position="6"/>
        <end position="25"/>
    </location>
</feature>
<organism evidence="2 3">
    <name type="scientific">Zooshikella ganghwensis</name>
    <dbReference type="NCBI Taxonomy" id="202772"/>
    <lineage>
        <taxon>Bacteria</taxon>
        <taxon>Pseudomonadati</taxon>
        <taxon>Pseudomonadota</taxon>
        <taxon>Gammaproteobacteria</taxon>
        <taxon>Oceanospirillales</taxon>
        <taxon>Zooshikellaceae</taxon>
        <taxon>Zooshikella</taxon>
    </lineage>
</organism>
<dbReference type="InterPro" id="IPR008407">
    <property type="entry name" value="Brnchd-chn_aa_trnsp_AzlD"/>
</dbReference>
<evidence type="ECO:0000313" key="2">
    <source>
        <dbReference type="EMBL" id="RDH43475.1"/>
    </source>
</evidence>
<evidence type="ECO:0000313" key="3">
    <source>
        <dbReference type="Proteomes" id="UP000257039"/>
    </source>
</evidence>
<accession>A0A4P9VJM3</accession>
<dbReference type="Proteomes" id="UP000257039">
    <property type="component" value="Unassembled WGS sequence"/>
</dbReference>
<proteinExistence type="predicted"/>
<dbReference type="EMBL" id="NDXW01000001">
    <property type="protein sequence ID" value="RDH43475.1"/>
    <property type="molecule type" value="Genomic_DNA"/>
</dbReference>
<feature type="transmembrane region" description="Helical" evidence="1">
    <location>
        <begin position="75"/>
        <end position="100"/>
    </location>
</feature>
<sequence length="104" mass="11216">MFEVLLITGMCAVTYLIRSLLFLAAQQVRLSTNTQQALSFVPVAVLSAIIAPAILSTNQHTLNVSIHNPALLAAIAAIAVAWWRNSLLLTLVAGISIFMLSRWG</sequence>